<name>A0ACB8YV73_CICIN</name>
<protein>
    <submittedName>
        <fullName evidence="1">Uncharacterized protein</fullName>
    </submittedName>
</protein>
<accession>A0ACB8YV73</accession>
<evidence type="ECO:0000313" key="2">
    <source>
        <dbReference type="Proteomes" id="UP001055811"/>
    </source>
</evidence>
<sequence>MVWPTTKSTELVKKGNGFGDKRFVIRVSEVEGNLFKPVRLVKVGNSNHRHESNVVGDSEEEKRVESDELSSDEDQIISSDDGTQLDFSDEEEDKFDLDDDEYSFVPDTVFEEGIKDSSACDEDEREQNDKGDDLVDANDSPITPKKSEGDDTDPQFRSYACDSNTVPDTVVEERITYSVARDEEEREQNVKGDEVGLTDENDEELQIGADENTEIQYKIFEETIKPLSACEGEIMLNLGPVYEIKEASVKGGPHKPKKPDVKERAPETNLSECDSNSSPYDLENCLFGVGVGVFWWRCESELGGVAL</sequence>
<gene>
    <name evidence="1" type="ORF">L2E82_47330</name>
</gene>
<reference evidence="2" key="1">
    <citation type="journal article" date="2022" name="Mol. Ecol. Resour.">
        <title>The genomes of chicory, endive, great burdock and yacon provide insights into Asteraceae palaeo-polyploidization history and plant inulin production.</title>
        <authorList>
            <person name="Fan W."/>
            <person name="Wang S."/>
            <person name="Wang H."/>
            <person name="Wang A."/>
            <person name="Jiang F."/>
            <person name="Liu H."/>
            <person name="Zhao H."/>
            <person name="Xu D."/>
            <person name="Zhang Y."/>
        </authorList>
    </citation>
    <scope>NUCLEOTIDE SEQUENCE [LARGE SCALE GENOMIC DNA]</scope>
    <source>
        <strain evidence="2">cv. Punajuju</strain>
    </source>
</reference>
<organism evidence="1 2">
    <name type="scientific">Cichorium intybus</name>
    <name type="common">Chicory</name>
    <dbReference type="NCBI Taxonomy" id="13427"/>
    <lineage>
        <taxon>Eukaryota</taxon>
        <taxon>Viridiplantae</taxon>
        <taxon>Streptophyta</taxon>
        <taxon>Embryophyta</taxon>
        <taxon>Tracheophyta</taxon>
        <taxon>Spermatophyta</taxon>
        <taxon>Magnoliopsida</taxon>
        <taxon>eudicotyledons</taxon>
        <taxon>Gunneridae</taxon>
        <taxon>Pentapetalae</taxon>
        <taxon>asterids</taxon>
        <taxon>campanulids</taxon>
        <taxon>Asterales</taxon>
        <taxon>Asteraceae</taxon>
        <taxon>Cichorioideae</taxon>
        <taxon>Cichorieae</taxon>
        <taxon>Cichoriinae</taxon>
        <taxon>Cichorium</taxon>
    </lineage>
</organism>
<proteinExistence type="predicted"/>
<keyword evidence="2" id="KW-1185">Reference proteome</keyword>
<evidence type="ECO:0000313" key="1">
    <source>
        <dbReference type="EMBL" id="KAI3689375.1"/>
    </source>
</evidence>
<dbReference type="Proteomes" id="UP001055811">
    <property type="component" value="Linkage Group LG09"/>
</dbReference>
<comment type="caution">
    <text evidence="1">The sequence shown here is derived from an EMBL/GenBank/DDBJ whole genome shotgun (WGS) entry which is preliminary data.</text>
</comment>
<reference evidence="1 2" key="2">
    <citation type="journal article" date="2022" name="Mol. Ecol. Resour.">
        <title>The genomes of chicory, endive, great burdock and yacon provide insights into Asteraceae paleo-polyploidization history and plant inulin production.</title>
        <authorList>
            <person name="Fan W."/>
            <person name="Wang S."/>
            <person name="Wang H."/>
            <person name="Wang A."/>
            <person name="Jiang F."/>
            <person name="Liu H."/>
            <person name="Zhao H."/>
            <person name="Xu D."/>
            <person name="Zhang Y."/>
        </authorList>
    </citation>
    <scope>NUCLEOTIDE SEQUENCE [LARGE SCALE GENOMIC DNA]</scope>
    <source>
        <strain evidence="2">cv. Punajuju</strain>
        <tissue evidence="1">Leaves</tissue>
    </source>
</reference>
<dbReference type="EMBL" id="CM042017">
    <property type="protein sequence ID" value="KAI3689375.1"/>
    <property type="molecule type" value="Genomic_DNA"/>
</dbReference>